<dbReference type="PANTHER" id="PTHR43610:SF1">
    <property type="entry name" value="N-ACETYLTRANSFERASE DOMAIN-CONTAINING PROTEIN"/>
    <property type="match status" value="1"/>
</dbReference>
<dbReference type="InterPro" id="IPR016181">
    <property type="entry name" value="Acyl_CoA_acyltransferase"/>
</dbReference>
<evidence type="ECO:0000313" key="3">
    <source>
        <dbReference type="Proteomes" id="UP000829817"/>
    </source>
</evidence>
<dbReference type="CDD" id="cd04301">
    <property type="entry name" value="NAT_SF"/>
    <property type="match status" value="1"/>
</dbReference>
<protein>
    <submittedName>
        <fullName evidence="2">GNAT family N-acetyltransferase</fullName>
    </submittedName>
</protein>
<dbReference type="Gene3D" id="3.40.630.30">
    <property type="match status" value="1"/>
</dbReference>
<dbReference type="EMBL" id="CP091508">
    <property type="protein sequence ID" value="UOO82943.1"/>
    <property type="molecule type" value="Genomic_DNA"/>
</dbReference>
<dbReference type="Proteomes" id="UP000829817">
    <property type="component" value="Chromosome"/>
</dbReference>
<feature type="domain" description="N-acetyltransferase" evidence="1">
    <location>
        <begin position="9"/>
        <end position="167"/>
    </location>
</feature>
<organism evidence="2 3">
    <name type="scientific">Uruburuella testudinis</name>
    <dbReference type="NCBI Taxonomy" id="1282863"/>
    <lineage>
        <taxon>Bacteria</taxon>
        <taxon>Pseudomonadati</taxon>
        <taxon>Pseudomonadota</taxon>
        <taxon>Betaproteobacteria</taxon>
        <taxon>Neisseriales</taxon>
        <taxon>Neisseriaceae</taxon>
        <taxon>Uruburuella</taxon>
    </lineage>
</organism>
<dbReference type="PROSITE" id="PS51186">
    <property type="entry name" value="GNAT"/>
    <property type="match status" value="1"/>
</dbReference>
<keyword evidence="3" id="KW-1185">Reference proteome</keyword>
<name>A0ABY4DVT6_9NEIS</name>
<dbReference type="RefSeq" id="WP_244787136.1">
    <property type="nucleotide sequence ID" value="NZ_CP091508.1"/>
</dbReference>
<evidence type="ECO:0000259" key="1">
    <source>
        <dbReference type="PROSITE" id="PS51186"/>
    </source>
</evidence>
<dbReference type="SUPFAM" id="SSF55729">
    <property type="entry name" value="Acyl-CoA N-acyltransferases (Nat)"/>
    <property type="match status" value="1"/>
</dbReference>
<gene>
    <name evidence="2" type="ORF">LVJ83_05635</name>
</gene>
<dbReference type="Pfam" id="PF13302">
    <property type="entry name" value="Acetyltransf_3"/>
    <property type="match status" value="1"/>
</dbReference>
<sequence length="193" mass="21799">MLTLQDSTVCLMPLAIEHFDALLKIADECPDTWQYTPNTALGAENMHSYIQRALVQRAAGSHLPFTVLLKQSGEIVGSTRFYDINERHKTVSIGYSWLHTKMRGKGVNRRAKFLLLQHAFEKWDMCRVNFTADVNNTTSISALLNIGCTLEGVLRNDIVLANGKRRNTAVLSILQHEWRSRVKDMLAAKIATE</sequence>
<accession>A0ABY4DVT6</accession>
<dbReference type="PANTHER" id="PTHR43610">
    <property type="entry name" value="BLL6696 PROTEIN"/>
    <property type="match status" value="1"/>
</dbReference>
<proteinExistence type="predicted"/>
<dbReference type="InterPro" id="IPR000182">
    <property type="entry name" value="GNAT_dom"/>
</dbReference>
<evidence type="ECO:0000313" key="2">
    <source>
        <dbReference type="EMBL" id="UOO82943.1"/>
    </source>
</evidence>
<reference evidence="2 3" key="1">
    <citation type="journal article" date="2022" name="Res Sq">
        <title>Evolution of multicellular longitudinally dividing oral cavity symbionts (Neisseriaceae).</title>
        <authorList>
            <person name="Nyongesa S."/>
            <person name="Weber P."/>
            <person name="Bernet E."/>
            <person name="Pullido F."/>
            <person name="Nieckarz M."/>
            <person name="Delaby M."/>
            <person name="Nieves C."/>
            <person name="Viehboeck T."/>
            <person name="Krause N."/>
            <person name="Rivera-Millot A."/>
            <person name="Nakamura A."/>
            <person name="Vischer N."/>
            <person name="VanNieuwenhze M."/>
            <person name="Brun Y."/>
            <person name="Cava F."/>
            <person name="Bulgheresi S."/>
            <person name="Veyrier F."/>
        </authorList>
    </citation>
    <scope>NUCLEOTIDE SEQUENCE [LARGE SCALE GENOMIC DNA]</scope>
    <source>
        <strain evidence="2 3">CCUG 63373m</strain>
    </source>
</reference>